<evidence type="ECO:0000313" key="6">
    <source>
        <dbReference type="Proteomes" id="UP000220340"/>
    </source>
</evidence>
<dbReference type="STRING" id="1801.BRW64_27505"/>
<organism evidence="4 6">
    <name type="scientific">Mycolicibacterium diernhoferi</name>
    <dbReference type="NCBI Taxonomy" id="1801"/>
    <lineage>
        <taxon>Bacteria</taxon>
        <taxon>Bacillati</taxon>
        <taxon>Actinomycetota</taxon>
        <taxon>Actinomycetes</taxon>
        <taxon>Mycobacteriales</taxon>
        <taxon>Mycobacteriaceae</taxon>
        <taxon>Mycolicibacterium</taxon>
    </lineage>
</organism>
<name>A0A1Q4H4E1_9MYCO</name>
<gene>
    <name evidence="3" type="ORF">BV510_12140</name>
    <name evidence="4" type="ORF">CRI78_28050</name>
</gene>
<dbReference type="RefSeq" id="WP_073859658.1">
    <property type="nucleotide sequence ID" value="NZ_BAAATC010000005.1"/>
</dbReference>
<protein>
    <recommendedName>
        <fullName evidence="7">PE-PPE domain-containing protein</fullName>
    </recommendedName>
</protein>
<evidence type="ECO:0000256" key="2">
    <source>
        <dbReference type="SAM" id="SignalP"/>
    </source>
</evidence>
<keyword evidence="6" id="KW-1185">Reference proteome</keyword>
<evidence type="ECO:0000256" key="1">
    <source>
        <dbReference type="SAM" id="MobiDB-lite"/>
    </source>
</evidence>
<dbReference type="EMBL" id="PDCR01000065">
    <property type="protein sequence ID" value="PEG51165.1"/>
    <property type="molecule type" value="Genomic_DNA"/>
</dbReference>
<proteinExistence type="predicted"/>
<accession>A0A1Q4H4E1</accession>
<feature type="chain" id="PRO_5044564025" description="PE-PPE domain-containing protein" evidence="2">
    <location>
        <begin position="18"/>
        <end position="447"/>
    </location>
</feature>
<dbReference type="Proteomes" id="UP000220340">
    <property type="component" value="Unassembled WGS sequence"/>
</dbReference>
<reference evidence="3 5" key="1">
    <citation type="submission" date="2016-09" db="EMBL/GenBank/DDBJ databases">
        <title>genome sequences of unsequenced Mycobacteria.</title>
        <authorList>
            <person name="Greninger A.L."/>
            <person name="Jerome K.R."/>
            <person name="Mcnair B."/>
            <person name="Wallis C."/>
            <person name="Fang F."/>
        </authorList>
    </citation>
    <scope>NUCLEOTIDE SEQUENCE [LARGE SCALE GENOMIC DNA]</scope>
    <source>
        <strain evidence="3 5">BM1</strain>
    </source>
</reference>
<evidence type="ECO:0000313" key="5">
    <source>
        <dbReference type="Proteomes" id="UP000191039"/>
    </source>
</evidence>
<reference evidence="4 6" key="2">
    <citation type="submission" date="2017-10" db="EMBL/GenBank/DDBJ databases">
        <title>The new phylogeny of genus Mycobacterium.</title>
        <authorList>
            <person name="Tortoli E."/>
            <person name="Trovato A."/>
            <person name="Cirillo D.M."/>
        </authorList>
    </citation>
    <scope>NUCLEOTIDE SEQUENCE [LARGE SCALE GENOMIC DNA]</scope>
    <source>
        <strain evidence="4 6">IP141170001</strain>
    </source>
</reference>
<feature type="region of interest" description="Disordered" evidence="1">
    <location>
        <begin position="321"/>
        <end position="447"/>
    </location>
</feature>
<sequence length="447" mass="46123">MMSAVLAAGVVVAAAPAWVPEAQEAAAAVSTQAVQPAGFISDFLENIGYTVAGIGNSIVIPIDAAISAPFDAFSALLVGLQTSEYRNDVASWLVNRYLNPSDLYADQGDYWIFTYPNEFKDYGLGNLIALLPPSAQAAITNFVNGIADRINSVLGDLADPVTGDAVMNSFFWDTGIGRVVNSVNAIPMAPIRAILDTVNYAGWLPYELFSTLEAAVQDPRDIPGLISNLAWGLLGEYGLLGNVIHDLSFPVTNLPGLIGQISTQIVNGVYKLLNGVLSLLPDPVSPYSFEASRVADDTAEFEGAAADSIVGAFGAGPANLVPVSDVDESDPVETEPIAPEEVAPEAVSPEPSESEPVGSEVVEFEPAAPAAVEDDLTDDEDVAGDDRALDDLADEEDSSEPNGGDTGPANPSSSGGNQGVAGAEGPTAESGSESDSESDSGESAAAA</sequence>
<comment type="caution">
    <text evidence="4">The sequence shown here is derived from an EMBL/GenBank/DDBJ whole genome shotgun (WGS) entry which is preliminary data.</text>
</comment>
<dbReference type="Proteomes" id="UP000191039">
    <property type="component" value="Unassembled WGS sequence"/>
</dbReference>
<feature type="signal peptide" evidence="2">
    <location>
        <begin position="1"/>
        <end position="17"/>
    </location>
</feature>
<dbReference type="AlphaFoldDB" id="A0A1Q4H4E1"/>
<dbReference type="EMBL" id="MIJD01000108">
    <property type="protein sequence ID" value="OPE54092.1"/>
    <property type="molecule type" value="Genomic_DNA"/>
</dbReference>
<evidence type="ECO:0000313" key="4">
    <source>
        <dbReference type="EMBL" id="PEG51165.1"/>
    </source>
</evidence>
<feature type="compositionally biased region" description="Low complexity" evidence="1">
    <location>
        <begin position="334"/>
        <end position="371"/>
    </location>
</feature>
<evidence type="ECO:0008006" key="7">
    <source>
        <dbReference type="Google" id="ProtNLM"/>
    </source>
</evidence>
<evidence type="ECO:0000313" key="3">
    <source>
        <dbReference type="EMBL" id="OPE54092.1"/>
    </source>
</evidence>
<keyword evidence="2" id="KW-0732">Signal</keyword>
<feature type="compositionally biased region" description="Acidic residues" evidence="1">
    <location>
        <begin position="372"/>
        <end position="383"/>
    </location>
</feature>